<sequence length="838" mass="95392">MQSHDLMPNPTLTSSNSHLVDRPTMDDAGSTPILPSLGGTDTNGDAQKAETSDDPETKPIEGEGREELGSENISSSKSGKKESNKNNSSNNNNTNTVLRRERPTRACTARPTKYVDPPVIERRPRPPKREKLEKVEMKEVEEEDEHRDGKEQCSKVVTSLVNAPTPEQMPRWNLRSMWQLASILSFFNVFRPLLNIKVEFSAEELESALLTPNGTLGDIHIPLLKELFLVGCEAIPPVTRMACGRDTWVTVLCRKLRDWWHWVAEGELPIVANHGAEIEAYRTLDPGVRVVILKALCDIRVEQDDIRSYIDNSLKHGVPFSAFRKERIGGDSHGISYWYSKFTIIGDANWITSDTFYSSDQPSYFVVQVVFWKFHVLYEDDKIIGHRLYREIRKVERKVEVKKGKTKGSHVLPSITYEWETVATNMDEFLDVSEKLFSSKNRTEASLGKKLKNGMLPEIEKIHKRKERLIKKQQREALLLDNFVTMDGLVAGRSLRDRKPVTYTFDDFDRSINEAIKITKQKQPSAEPTVRREGARSEPFDNGGWNGSAHASPHMLFSPPSPIDYDEMGEDHKDGPSDRSNRRRQRPQRYSEREFVEGISDHDEDFDSGDDIVGEAVYDEEYLRQRKHRKKMTSSSEGEGDEEYHWSEENGDDEVEEEEDDSLSLSEEDSDQPRGRFKRSESVRARRAKLKSVDELQSGVRRSKRATRNRINYRKYELSESENESNKSGMADASERHSDATDDAEYSMESQDSEGDNDEEQEKGSDHPTYMDVEKDESGPMTNPGSPSQDDPDGIGHRKFLDLNELAPDSGFEDGPSVMMKGDDGGVKHQTTSFKKQV</sequence>
<feature type="compositionally biased region" description="Basic and acidic residues" evidence="3">
    <location>
        <begin position="671"/>
        <end position="684"/>
    </location>
</feature>
<feature type="compositionally biased region" description="Acidic residues" evidence="3">
    <location>
        <begin position="741"/>
        <end position="761"/>
    </location>
</feature>
<feature type="compositionally biased region" description="Acidic residues" evidence="3">
    <location>
        <begin position="649"/>
        <end position="670"/>
    </location>
</feature>
<keyword evidence="6" id="KW-1185">Reference proteome</keyword>
<feature type="region of interest" description="Disordered" evidence="3">
    <location>
        <begin position="1"/>
        <end position="152"/>
    </location>
</feature>
<dbReference type="AlphaFoldDB" id="A0A9Q1L0R1"/>
<protein>
    <recommendedName>
        <fullName evidence="4">WHIM1 domain-containing protein</fullName>
    </recommendedName>
</protein>
<feature type="domain" description="WHIM1" evidence="4">
    <location>
        <begin position="280"/>
        <end position="311"/>
    </location>
</feature>
<organism evidence="5 6">
    <name type="scientific">Carnegiea gigantea</name>
    <dbReference type="NCBI Taxonomy" id="171969"/>
    <lineage>
        <taxon>Eukaryota</taxon>
        <taxon>Viridiplantae</taxon>
        <taxon>Streptophyta</taxon>
        <taxon>Embryophyta</taxon>
        <taxon>Tracheophyta</taxon>
        <taxon>Spermatophyta</taxon>
        <taxon>Magnoliopsida</taxon>
        <taxon>eudicotyledons</taxon>
        <taxon>Gunneridae</taxon>
        <taxon>Pentapetalae</taxon>
        <taxon>Caryophyllales</taxon>
        <taxon>Cactineae</taxon>
        <taxon>Cactaceae</taxon>
        <taxon>Cactoideae</taxon>
        <taxon>Echinocereeae</taxon>
        <taxon>Carnegiea</taxon>
    </lineage>
</organism>
<evidence type="ECO:0000256" key="2">
    <source>
        <dbReference type="ARBA" id="ARBA00023242"/>
    </source>
</evidence>
<name>A0A9Q1L0R1_9CARY</name>
<dbReference type="OrthoDB" id="303107at2759"/>
<dbReference type="InterPro" id="IPR028942">
    <property type="entry name" value="WHIM1_dom"/>
</dbReference>
<keyword evidence="2" id="KW-0539">Nucleus</keyword>
<feature type="compositionally biased region" description="Polar residues" evidence="3">
    <location>
        <begin position="780"/>
        <end position="789"/>
    </location>
</feature>
<dbReference type="PANTHER" id="PTHR14296">
    <property type="entry name" value="REMODELING AND SPACING FACTOR 1"/>
    <property type="match status" value="1"/>
</dbReference>
<gene>
    <name evidence="5" type="ORF">Cgig2_006178</name>
</gene>
<feature type="compositionally biased region" description="Acidic residues" evidence="3">
    <location>
        <begin position="602"/>
        <end position="620"/>
    </location>
</feature>
<dbReference type="Pfam" id="PF15612">
    <property type="entry name" value="WHIM1"/>
    <property type="match status" value="1"/>
</dbReference>
<dbReference type="EMBL" id="JAKOGI010000005">
    <property type="protein sequence ID" value="KAJ8452373.1"/>
    <property type="molecule type" value="Genomic_DNA"/>
</dbReference>
<evidence type="ECO:0000259" key="4">
    <source>
        <dbReference type="Pfam" id="PF15612"/>
    </source>
</evidence>
<accession>A0A9Q1L0R1</accession>
<proteinExistence type="predicted"/>
<evidence type="ECO:0000313" key="6">
    <source>
        <dbReference type="Proteomes" id="UP001153076"/>
    </source>
</evidence>
<comment type="caution">
    <text evidence="5">The sequence shown here is derived from an EMBL/GenBank/DDBJ whole genome shotgun (WGS) entry which is preliminary data.</text>
</comment>
<feature type="compositionally biased region" description="Basic and acidic residues" evidence="3">
    <location>
        <begin position="570"/>
        <end position="580"/>
    </location>
</feature>
<dbReference type="GO" id="GO:0031213">
    <property type="term" value="C:RSF complex"/>
    <property type="evidence" value="ECO:0007669"/>
    <property type="project" value="InterPro"/>
</dbReference>
<feature type="region of interest" description="Disordered" evidence="3">
    <location>
        <begin position="517"/>
        <end position="838"/>
    </location>
</feature>
<dbReference type="PANTHER" id="PTHR14296:SF3">
    <property type="entry name" value="DIKAR, ISOFORM F"/>
    <property type="match status" value="1"/>
</dbReference>
<evidence type="ECO:0000256" key="1">
    <source>
        <dbReference type="ARBA" id="ARBA00004123"/>
    </source>
</evidence>
<feature type="compositionally biased region" description="Basic and acidic residues" evidence="3">
    <location>
        <begin position="47"/>
        <end position="68"/>
    </location>
</feature>
<reference evidence="5" key="1">
    <citation type="submission" date="2022-04" db="EMBL/GenBank/DDBJ databases">
        <title>Carnegiea gigantea Genome sequencing and assembly v2.</title>
        <authorList>
            <person name="Copetti D."/>
            <person name="Sanderson M.J."/>
            <person name="Burquez A."/>
            <person name="Wojciechowski M.F."/>
        </authorList>
    </citation>
    <scope>NUCLEOTIDE SEQUENCE</scope>
    <source>
        <strain evidence="5">SGP5-SGP5p</strain>
        <tissue evidence="5">Aerial part</tissue>
    </source>
</reference>
<dbReference type="GO" id="GO:0006355">
    <property type="term" value="P:regulation of DNA-templated transcription"/>
    <property type="evidence" value="ECO:0007669"/>
    <property type="project" value="InterPro"/>
</dbReference>
<comment type="subcellular location">
    <subcellularLocation>
        <location evidence="1">Nucleus</location>
    </subcellularLocation>
</comment>
<evidence type="ECO:0000256" key="3">
    <source>
        <dbReference type="SAM" id="MobiDB-lite"/>
    </source>
</evidence>
<dbReference type="InterPro" id="IPR028938">
    <property type="entry name" value="Rsf1-like"/>
</dbReference>
<dbReference type="Proteomes" id="UP001153076">
    <property type="component" value="Unassembled WGS sequence"/>
</dbReference>
<feature type="compositionally biased region" description="Basic and acidic residues" evidence="3">
    <location>
        <begin position="529"/>
        <end position="539"/>
    </location>
</feature>
<feature type="compositionally biased region" description="Polar residues" evidence="3">
    <location>
        <begin position="829"/>
        <end position="838"/>
    </location>
</feature>
<evidence type="ECO:0000313" key="5">
    <source>
        <dbReference type="EMBL" id="KAJ8452373.1"/>
    </source>
</evidence>
<feature type="compositionally biased region" description="Basic and acidic residues" evidence="3">
    <location>
        <begin position="589"/>
        <end position="601"/>
    </location>
</feature>
<feature type="compositionally biased region" description="Basic residues" evidence="3">
    <location>
        <begin position="701"/>
        <end position="713"/>
    </location>
</feature>
<feature type="compositionally biased region" description="Basic and acidic residues" evidence="3">
    <location>
        <begin position="119"/>
        <end position="138"/>
    </location>
</feature>